<sequence>MTKEASAKILMDMLPDIAWFCIFKSNREIMMGGCFSVEELEAIVFRMRNERHA</sequence>
<gene>
    <name evidence="1" type="ORF">LCGC14_1371870</name>
</gene>
<name>A0A0F9N766_9ZZZZ</name>
<accession>A0A0F9N766</accession>
<reference evidence="1" key="1">
    <citation type="journal article" date="2015" name="Nature">
        <title>Complex archaea that bridge the gap between prokaryotes and eukaryotes.</title>
        <authorList>
            <person name="Spang A."/>
            <person name="Saw J.H."/>
            <person name="Jorgensen S.L."/>
            <person name="Zaremba-Niedzwiedzka K."/>
            <person name="Martijn J."/>
            <person name="Lind A.E."/>
            <person name="van Eijk R."/>
            <person name="Schleper C."/>
            <person name="Guy L."/>
            <person name="Ettema T.J."/>
        </authorList>
    </citation>
    <scope>NUCLEOTIDE SEQUENCE</scope>
</reference>
<organism evidence="1">
    <name type="scientific">marine sediment metagenome</name>
    <dbReference type="NCBI Taxonomy" id="412755"/>
    <lineage>
        <taxon>unclassified sequences</taxon>
        <taxon>metagenomes</taxon>
        <taxon>ecological metagenomes</taxon>
    </lineage>
</organism>
<dbReference type="EMBL" id="LAZR01008670">
    <property type="protein sequence ID" value="KKM77262.1"/>
    <property type="molecule type" value="Genomic_DNA"/>
</dbReference>
<dbReference type="AlphaFoldDB" id="A0A0F9N766"/>
<proteinExistence type="predicted"/>
<evidence type="ECO:0000313" key="1">
    <source>
        <dbReference type="EMBL" id="KKM77262.1"/>
    </source>
</evidence>
<protein>
    <submittedName>
        <fullName evidence="1">Uncharacterized protein</fullName>
    </submittedName>
</protein>
<comment type="caution">
    <text evidence="1">The sequence shown here is derived from an EMBL/GenBank/DDBJ whole genome shotgun (WGS) entry which is preliminary data.</text>
</comment>